<dbReference type="InterPro" id="IPR019775">
    <property type="entry name" value="WD40_repeat_CS"/>
</dbReference>
<feature type="compositionally biased region" description="Basic and acidic residues" evidence="4">
    <location>
        <begin position="669"/>
        <end position="689"/>
    </location>
</feature>
<sequence length="1135" mass="124170">MVNSIRRPTPYRPVRPHVLPSSSASTSAQSPAPNAPSGPGSTRAHKPVPIRVPRPPRPQVSLHNNLGQRPQANGPSGMAAGVPKGPSRAEEANPRAFVKIEPRLNQSFPPALPSKMEWYPPRSLASSGSETFRPPPVRPLPPAARYAPSMTPRPSFGTDVRATPTGPRSTMPATVPPPPSQPRPAFKGDARTTPTGPRSGSTATIPAPPSGPSISKYKQEVKVEWKIPKLEPGLVSPPIPSFSAQHGPTLSSRPTEDRQVRSPESGPTIPSHSQLQRRESPSSSNPGPVSSVPTVTHHQTPPDDNIPHRPRSSIGRVPREPVQSSLQPELNLSVSSTSGQASDMNRPTEPGILQQNPSSMGRVPSVHTPPISHHVSPSPTPPPIPSTLAPSVAVKAVSGLASELSTPLSVPTVEIVDEDALDRLRLARLEAEAKALQERIRLRQEREANEARIRASSNIPGDGSKGTESKVRIGHVPVDAREFEIRRFLASMGSPILHLAHHALSNSYTATFRTFYEAANIIRVLSLEDFRPGYRLSLTPLDESTHRSPSLPLPPPPQPPSLPLSSTTNAQNSPQSPTGQPPTPVSLNPTLSHSETRVDRSSSSRSSSLNPLNFSILPLSPSVEPSVPLVSDIERRTPTKRREPMSDEVIDLTRFSSSSPSAASSSDRIYWEEDTKRDVSREKSDDKGIQKRRRTIGEDESVDDEELPPSEDDRQKRLKAPQKEPIKRTKENVQQQEKDKGKGKGKSREVPASSTIRNPYEGPSTGSAAGSRRPSTDGVSKKLELHVQTKTNLELRRPSSQRTRWIASGEGMWIHGFTKGVFNIFDRETRLSVGNPVQLSFPEGHIVENYIVAGQRVIVGHRHPKIEEFAPPSIRPVQISFIELPKDRINFRGQHSTGHISLSPHHALGLSALEALPSNALKAGDGPRTSAFITGGFDHYVRIWKLDEDRKSSSWAIHQGHSAGVNALAYNHYKKQILSGGADGRVLVWDANSTKLGSWELPKGGDPVTQLHLSTDPNLLTVEFRRAKPLYRVFDLRTDKTPVLSIEEAEETNAKGTTKFSRGFYNANQKFFAKGTNQGTVKLWDLRKLDRQTSPSNIVQLQPKGTEIRQIVFEDEGSVLLDLTKETLCVRRYSF</sequence>
<feature type="compositionally biased region" description="Low complexity" evidence="4">
    <location>
        <begin position="281"/>
        <end position="293"/>
    </location>
</feature>
<feature type="compositionally biased region" description="Low complexity" evidence="4">
    <location>
        <begin position="656"/>
        <end position="666"/>
    </location>
</feature>
<organism evidence="5">
    <name type="scientific">Phaffia rhodozyma</name>
    <name type="common">Yeast</name>
    <name type="synonym">Xanthophyllomyces dendrorhous</name>
    <dbReference type="NCBI Taxonomy" id="264483"/>
    <lineage>
        <taxon>Eukaryota</taxon>
        <taxon>Fungi</taxon>
        <taxon>Dikarya</taxon>
        <taxon>Basidiomycota</taxon>
        <taxon>Agaricomycotina</taxon>
        <taxon>Tremellomycetes</taxon>
        <taxon>Cystofilobasidiales</taxon>
        <taxon>Mrakiaceae</taxon>
        <taxon>Phaffia</taxon>
    </lineage>
</organism>
<dbReference type="InterPro" id="IPR001680">
    <property type="entry name" value="WD40_rpt"/>
</dbReference>
<dbReference type="InterPro" id="IPR015943">
    <property type="entry name" value="WD40/YVTN_repeat-like_dom_sf"/>
</dbReference>
<feature type="region of interest" description="Disordered" evidence="4">
    <location>
        <begin position="1"/>
        <end position="217"/>
    </location>
</feature>
<name>A0A0F7SQY1_PHARH</name>
<feature type="compositionally biased region" description="Polar residues" evidence="4">
    <location>
        <begin position="61"/>
        <end position="74"/>
    </location>
</feature>
<protein>
    <submittedName>
        <fullName evidence="5">Isoform y</fullName>
    </submittedName>
</protein>
<feature type="compositionally biased region" description="Basic and acidic residues" evidence="4">
    <location>
        <begin position="87"/>
        <end position="102"/>
    </location>
</feature>
<dbReference type="PROSITE" id="PS50082">
    <property type="entry name" value="WD_REPEATS_2"/>
    <property type="match status" value="2"/>
</dbReference>
<evidence type="ECO:0000256" key="2">
    <source>
        <dbReference type="ARBA" id="ARBA00022737"/>
    </source>
</evidence>
<feature type="region of interest" description="Disordered" evidence="4">
    <location>
        <begin position="231"/>
        <end position="384"/>
    </location>
</feature>
<evidence type="ECO:0000256" key="3">
    <source>
        <dbReference type="PROSITE-ProRule" id="PRU00221"/>
    </source>
</evidence>
<feature type="compositionally biased region" description="Low complexity" evidence="4">
    <location>
        <begin position="20"/>
        <end position="42"/>
    </location>
</feature>
<proteinExistence type="predicted"/>
<feature type="compositionally biased region" description="Basic and acidic residues" evidence="4">
    <location>
        <begin position="632"/>
        <end position="645"/>
    </location>
</feature>
<feature type="compositionally biased region" description="Polar residues" evidence="4">
    <location>
        <begin position="242"/>
        <end position="253"/>
    </location>
</feature>
<dbReference type="SUPFAM" id="SSF50978">
    <property type="entry name" value="WD40 repeat-like"/>
    <property type="match status" value="1"/>
</dbReference>
<evidence type="ECO:0000256" key="4">
    <source>
        <dbReference type="SAM" id="MobiDB-lite"/>
    </source>
</evidence>
<reference evidence="5" key="1">
    <citation type="submission" date="2014-08" db="EMBL/GenBank/DDBJ databases">
        <authorList>
            <person name="Sharma Rahul"/>
            <person name="Thines Marco"/>
        </authorList>
    </citation>
    <scope>NUCLEOTIDE SEQUENCE</scope>
</reference>
<dbReference type="PANTHER" id="PTHR47232">
    <property type="entry name" value="TRANSDUCIN FAMILY PROTEIN / WD-40 REPEAT FAMILY PROTEIN"/>
    <property type="match status" value="1"/>
</dbReference>
<dbReference type="PANTHER" id="PTHR47232:SF1">
    <property type="entry name" value="TRANSDUCIN FAMILY PROTEIN _ WD-40 REPEAT FAMILY PROTEIN"/>
    <property type="match status" value="1"/>
</dbReference>
<feature type="compositionally biased region" description="Basic and acidic residues" evidence="4">
    <location>
        <begin position="711"/>
        <end position="749"/>
    </location>
</feature>
<evidence type="ECO:0000256" key="1">
    <source>
        <dbReference type="ARBA" id="ARBA00022574"/>
    </source>
</evidence>
<evidence type="ECO:0000313" key="5">
    <source>
        <dbReference type="EMBL" id="CED83801.1"/>
    </source>
</evidence>
<keyword evidence="1 3" id="KW-0853">WD repeat</keyword>
<dbReference type="PROSITE" id="PS50294">
    <property type="entry name" value="WD_REPEATS_REGION"/>
    <property type="match status" value="1"/>
</dbReference>
<feature type="compositionally biased region" description="Polar residues" evidence="4">
    <location>
        <begin position="322"/>
        <end position="345"/>
    </location>
</feature>
<accession>A0A0F7SQY1</accession>
<dbReference type="InterPro" id="IPR036322">
    <property type="entry name" value="WD40_repeat_dom_sf"/>
</dbReference>
<dbReference type="PROSITE" id="PS00678">
    <property type="entry name" value="WD_REPEATS_1"/>
    <property type="match status" value="1"/>
</dbReference>
<feature type="compositionally biased region" description="Polar residues" evidence="4">
    <location>
        <begin position="192"/>
        <end position="204"/>
    </location>
</feature>
<feature type="repeat" description="WD" evidence="3">
    <location>
        <begin position="927"/>
        <end position="954"/>
    </location>
</feature>
<dbReference type="EMBL" id="LN483157">
    <property type="protein sequence ID" value="CED83801.1"/>
    <property type="molecule type" value="Genomic_DNA"/>
</dbReference>
<feature type="compositionally biased region" description="Low complexity" evidence="4">
    <location>
        <begin position="617"/>
        <end position="631"/>
    </location>
</feature>
<keyword evidence="2" id="KW-0677">Repeat</keyword>
<feature type="region of interest" description="Disordered" evidence="4">
    <location>
        <begin position="541"/>
        <end position="783"/>
    </location>
</feature>
<dbReference type="Gene3D" id="2.130.10.10">
    <property type="entry name" value="YVTN repeat-like/Quinoprotein amine dehydrogenase"/>
    <property type="match status" value="2"/>
</dbReference>
<dbReference type="AlphaFoldDB" id="A0A0F7SQY1"/>
<feature type="compositionally biased region" description="Acidic residues" evidence="4">
    <location>
        <begin position="698"/>
        <end position="710"/>
    </location>
</feature>
<feature type="compositionally biased region" description="Pro residues" evidence="4">
    <location>
        <begin position="133"/>
        <end position="142"/>
    </location>
</feature>
<dbReference type="SMART" id="SM00320">
    <property type="entry name" value="WD40"/>
    <property type="match status" value="2"/>
</dbReference>
<feature type="compositionally biased region" description="Low complexity" evidence="4">
    <location>
        <begin position="363"/>
        <end position="377"/>
    </location>
</feature>
<dbReference type="Pfam" id="PF00400">
    <property type="entry name" value="WD40"/>
    <property type="match status" value="1"/>
</dbReference>
<feature type="repeat" description="WD" evidence="3">
    <location>
        <begin position="958"/>
        <end position="993"/>
    </location>
</feature>
<feature type="compositionally biased region" description="Pro residues" evidence="4">
    <location>
        <begin position="551"/>
        <end position="562"/>
    </location>
</feature>